<feature type="transmembrane region" description="Helical" evidence="6">
    <location>
        <begin position="26"/>
        <end position="41"/>
    </location>
</feature>
<dbReference type="Pfam" id="PF02453">
    <property type="entry name" value="Reticulon"/>
    <property type="match status" value="1"/>
</dbReference>
<feature type="transmembrane region" description="Helical" evidence="6">
    <location>
        <begin position="140"/>
        <end position="158"/>
    </location>
</feature>
<accession>A0A6N2KV92</accession>
<feature type="transmembrane region" description="Helical" evidence="6">
    <location>
        <begin position="117"/>
        <end position="134"/>
    </location>
</feature>
<keyword evidence="4 6" id="KW-1133">Transmembrane helix</keyword>
<reference evidence="8" key="1">
    <citation type="submission" date="2019-03" db="EMBL/GenBank/DDBJ databases">
        <authorList>
            <person name="Mank J."/>
            <person name="Almeida P."/>
        </authorList>
    </citation>
    <scope>NUCLEOTIDE SEQUENCE</scope>
    <source>
        <strain evidence="8">78183</strain>
    </source>
</reference>
<dbReference type="GO" id="GO:0005789">
    <property type="term" value="C:endoplasmic reticulum membrane"/>
    <property type="evidence" value="ECO:0007669"/>
    <property type="project" value="UniProtKB-SubCell"/>
</dbReference>
<dbReference type="InterPro" id="IPR045064">
    <property type="entry name" value="Reticulon-like"/>
</dbReference>
<comment type="subcellular location">
    <subcellularLocation>
        <location evidence="1 6">Endoplasmic reticulum membrane</location>
        <topology evidence="1 6">Multi-pass membrane protein</topology>
    </subcellularLocation>
</comment>
<dbReference type="GO" id="GO:0009617">
    <property type="term" value="P:response to bacterium"/>
    <property type="evidence" value="ECO:0007669"/>
    <property type="project" value="InterPro"/>
</dbReference>
<feature type="transmembrane region" description="Helical" evidence="6">
    <location>
        <begin position="47"/>
        <end position="66"/>
    </location>
</feature>
<evidence type="ECO:0000256" key="2">
    <source>
        <dbReference type="ARBA" id="ARBA00022692"/>
    </source>
</evidence>
<keyword evidence="5 6" id="KW-0472">Membrane</keyword>
<dbReference type="EMBL" id="CAADRP010000802">
    <property type="protein sequence ID" value="VFU32489.1"/>
    <property type="molecule type" value="Genomic_DNA"/>
</dbReference>
<evidence type="ECO:0000256" key="1">
    <source>
        <dbReference type="ARBA" id="ARBA00004477"/>
    </source>
</evidence>
<gene>
    <name evidence="8" type="ORF">SVIM_LOCUS142790</name>
</gene>
<feature type="domain" description="Reticulon" evidence="7">
    <location>
        <begin position="15"/>
        <end position="207"/>
    </location>
</feature>
<dbReference type="AlphaFoldDB" id="A0A6N2KV92"/>
<name>A0A6N2KV92_SALVM</name>
<protein>
    <recommendedName>
        <fullName evidence="6">Reticulon-like protein</fullName>
    </recommendedName>
</protein>
<keyword evidence="3 6" id="KW-0256">Endoplasmic reticulum</keyword>
<dbReference type="InterPro" id="IPR003388">
    <property type="entry name" value="Reticulon"/>
</dbReference>
<organism evidence="8">
    <name type="scientific">Salix viminalis</name>
    <name type="common">Common osier</name>
    <name type="synonym">Basket willow</name>
    <dbReference type="NCBI Taxonomy" id="40686"/>
    <lineage>
        <taxon>Eukaryota</taxon>
        <taxon>Viridiplantae</taxon>
        <taxon>Streptophyta</taxon>
        <taxon>Embryophyta</taxon>
        <taxon>Tracheophyta</taxon>
        <taxon>Spermatophyta</taxon>
        <taxon>Magnoliopsida</taxon>
        <taxon>eudicotyledons</taxon>
        <taxon>Gunneridae</taxon>
        <taxon>Pentapetalae</taxon>
        <taxon>rosids</taxon>
        <taxon>fabids</taxon>
        <taxon>Malpighiales</taxon>
        <taxon>Salicaceae</taxon>
        <taxon>Saliceae</taxon>
        <taxon>Salix</taxon>
    </lineage>
</organism>
<evidence type="ECO:0000256" key="4">
    <source>
        <dbReference type="ARBA" id="ARBA00022989"/>
    </source>
</evidence>
<evidence type="ECO:0000256" key="6">
    <source>
        <dbReference type="RuleBase" id="RU363132"/>
    </source>
</evidence>
<evidence type="ECO:0000259" key="7">
    <source>
        <dbReference type="PROSITE" id="PS50845"/>
    </source>
</evidence>
<dbReference type="PANTHER" id="PTHR10994">
    <property type="entry name" value="RETICULON"/>
    <property type="match status" value="1"/>
</dbReference>
<sequence>MSTPSKSSPVSCDTLRDVFLWRRKKLSLLVLLVSTVTWVSIDVYQFNFITVSSWAAMFAVTSLFLYGNMLRLFRKKEQDLSCLEISEQTAIETARSIRQSIEQGVRWMCHVSAERELFVFARVVAALWLLSYVGSFCDSLSLLYIDMVVGMTVPVIYVKNEDKIKWFGEWTRIQARRLHDVVDEKVVKRLKNRVVKFTEKINLKKLE</sequence>
<evidence type="ECO:0000313" key="8">
    <source>
        <dbReference type="EMBL" id="VFU32489.1"/>
    </source>
</evidence>
<dbReference type="PANTHER" id="PTHR10994:SF145">
    <property type="entry name" value="RETICULON-LIKE PROTEIN B13"/>
    <property type="match status" value="1"/>
</dbReference>
<keyword evidence="2 6" id="KW-0812">Transmembrane</keyword>
<evidence type="ECO:0000256" key="5">
    <source>
        <dbReference type="ARBA" id="ARBA00023136"/>
    </source>
</evidence>
<evidence type="ECO:0000256" key="3">
    <source>
        <dbReference type="ARBA" id="ARBA00022824"/>
    </source>
</evidence>
<proteinExistence type="predicted"/>
<dbReference type="PROSITE" id="PS50845">
    <property type="entry name" value="RETICULON"/>
    <property type="match status" value="1"/>
</dbReference>